<dbReference type="AlphaFoldDB" id="A0A3B1DEH0"/>
<gene>
    <name evidence="1" type="ORF">MNBD_PLANCTO03-471</name>
</gene>
<dbReference type="EMBL" id="UOGK01000433">
    <property type="protein sequence ID" value="VAX40719.1"/>
    <property type="molecule type" value="Genomic_DNA"/>
</dbReference>
<organism evidence="1">
    <name type="scientific">hydrothermal vent metagenome</name>
    <dbReference type="NCBI Taxonomy" id="652676"/>
    <lineage>
        <taxon>unclassified sequences</taxon>
        <taxon>metagenomes</taxon>
        <taxon>ecological metagenomes</taxon>
    </lineage>
</organism>
<reference evidence="1" key="1">
    <citation type="submission" date="2018-06" db="EMBL/GenBank/DDBJ databases">
        <authorList>
            <person name="Zhirakovskaya E."/>
        </authorList>
    </citation>
    <scope>NUCLEOTIDE SEQUENCE</scope>
</reference>
<evidence type="ECO:0000313" key="1">
    <source>
        <dbReference type="EMBL" id="VAX40719.1"/>
    </source>
</evidence>
<accession>A0A3B1DEH0</accession>
<proteinExistence type="predicted"/>
<name>A0A3B1DEH0_9ZZZZ</name>
<protein>
    <submittedName>
        <fullName evidence="1">Uncharacterized protein</fullName>
    </submittedName>
</protein>
<sequence length="243" mass="26596">MTRQPSETDASGYFAPPGRSSVFSSFSSLSSGLFSRKGCVLLWLFILAVPASFSSAQVNDNTRFREVEPGFEDVNDQVLNMRLQLVDMRTPIGFEKVYEIVGSDGLFARRSGAVTAVFDRSIYAGNAMPLIPAGTVFYLGSLPVDLGQPGVLSPDRLGHRPRVTGERADTPLANTAAEAQVALRPQARRLDLRVQPGESTSHPPMVNPRATIWSSESYRQRRVGELIRAAAWKARELEAAAER</sequence>